<evidence type="ECO:0000256" key="3">
    <source>
        <dbReference type="ARBA" id="ARBA00019615"/>
    </source>
</evidence>
<dbReference type="KEGG" id="cci:CC1G_06327"/>
<keyword evidence="4" id="KW-0805">Transcription regulation</keyword>
<gene>
    <name evidence="10" type="ORF">CC1G_06327</name>
</gene>
<feature type="region of interest" description="Disordered" evidence="9">
    <location>
        <begin position="194"/>
        <end position="397"/>
    </location>
</feature>
<sequence length="397" mass="41392">MFDTPVPPPPKLHLECTQDLLARFNLHSAYDRYVRPAVLPGNETGVGAGGPQTPGSKGKGKEVDVNMAEGGMNTGLGGGHPHGGAGEADDDDGPGGKGEKKKKNSYKHLIKGLPGKHSMKKDDYLTTIMLIPPKQRIPITPFDVHTQEDAFAVSPEGLKGWNIHALVLESAQAREDRKKKKELKRLAKLQQQQIQQGLPVTQPSLQAPVPTPAAARPQGVGTPQRNPSGTRTTSGGTPRPASTVPRPGSTPVRVSTPNTQAQQATAGTPRSTVPRPGSTVPRPGSTVPPPGAGLPPRPASTKPQVAPPGSGFSGGEPRGKKRAHEEGAVNAVQTNGSQGHGISNGVPNGNGTPQPRPVINAKAGNAGVRPRPVKKPRMDLPGQSNPNIQQQPTPQGV</sequence>
<dbReference type="PANTHER" id="PTHR28270">
    <property type="entry name" value="MEDIATOR OF RNA POLYMERASE II TRANSCRIPTION SUBUNIT 19"/>
    <property type="match status" value="1"/>
</dbReference>
<evidence type="ECO:0000256" key="5">
    <source>
        <dbReference type="ARBA" id="ARBA00023159"/>
    </source>
</evidence>
<dbReference type="EMBL" id="AACS02000004">
    <property type="protein sequence ID" value="EAU85614.2"/>
    <property type="molecule type" value="Genomic_DNA"/>
</dbReference>
<evidence type="ECO:0000256" key="1">
    <source>
        <dbReference type="ARBA" id="ARBA00004123"/>
    </source>
</evidence>
<dbReference type="GO" id="GO:0016592">
    <property type="term" value="C:mediator complex"/>
    <property type="evidence" value="ECO:0007669"/>
    <property type="project" value="InterPro"/>
</dbReference>
<accession>A8NTJ1</accession>
<dbReference type="RefSeq" id="XP_001836242.2">
    <property type="nucleotide sequence ID" value="XM_001836190.2"/>
</dbReference>
<dbReference type="STRING" id="240176.A8NTJ1"/>
<dbReference type="InterPro" id="IPR013942">
    <property type="entry name" value="Mediator_Med19_fun"/>
</dbReference>
<protein>
    <recommendedName>
        <fullName evidence="3">Mediator of RNA polymerase II transcription subunit 19</fullName>
    </recommendedName>
    <alternativeName>
        <fullName evidence="8">Mediator complex subunit 19</fullName>
    </alternativeName>
</protein>
<proteinExistence type="inferred from homology"/>
<evidence type="ECO:0000256" key="7">
    <source>
        <dbReference type="ARBA" id="ARBA00023242"/>
    </source>
</evidence>
<evidence type="ECO:0000256" key="9">
    <source>
        <dbReference type="SAM" id="MobiDB-lite"/>
    </source>
</evidence>
<feature type="compositionally biased region" description="Low complexity" evidence="9">
    <location>
        <begin position="227"/>
        <end position="240"/>
    </location>
</feature>
<dbReference type="GO" id="GO:0003712">
    <property type="term" value="F:transcription coregulator activity"/>
    <property type="evidence" value="ECO:0007669"/>
    <property type="project" value="InterPro"/>
</dbReference>
<evidence type="ECO:0000256" key="2">
    <source>
        <dbReference type="ARBA" id="ARBA00009259"/>
    </source>
</evidence>
<feature type="compositionally biased region" description="Polar residues" evidence="9">
    <location>
        <begin position="252"/>
        <end position="271"/>
    </location>
</feature>
<feature type="region of interest" description="Disordered" evidence="9">
    <location>
        <begin position="39"/>
        <end position="106"/>
    </location>
</feature>
<feature type="compositionally biased region" description="Polar residues" evidence="9">
    <location>
        <begin position="331"/>
        <end position="353"/>
    </location>
</feature>
<name>A8NTJ1_COPC7</name>
<evidence type="ECO:0000256" key="8">
    <source>
        <dbReference type="ARBA" id="ARBA00032018"/>
    </source>
</evidence>
<dbReference type="eggNOG" id="ENOG502SN5V">
    <property type="taxonomic scope" value="Eukaryota"/>
</dbReference>
<dbReference type="OrthoDB" id="2160599at2759"/>
<dbReference type="OMA" id="LKGWNIN"/>
<dbReference type="GO" id="GO:0070847">
    <property type="term" value="C:core mediator complex"/>
    <property type="evidence" value="ECO:0007669"/>
    <property type="project" value="TreeGrafter"/>
</dbReference>
<comment type="similarity">
    <text evidence="2">Belongs to the Mediator complex subunit 19 family.</text>
</comment>
<keyword evidence="5" id="KW-0010">Activator</keyword>
<keyword evidence="7" id="KW-0539">Nucleus</keyword>
<feature type="compositionally biased region" description="Polar residues" evidence="9">
    <location>
        <begin position="382"/>
        <end position="397"/>
    </location>
</feature>
<evidence type="ECO:0000313" key="10">
    <source>
        <dbReference type="EMBL" id="EAU85614.2"/>
    </source>
</evidence>
<dbReference type="Proteomes" id="UP000001861">
    <property type="component" value="Unassembled WGS sequence"/>
</dbReference>
<dbReference type="PANTHER" id="PTHR28270:SF1">
    <property type="entry name" value="MEDIATOR OF RNA POLYMERASE II TRANSCRIPTION SUBUNIT 19"/>
    <property type="match status" value="1"/>
</dbReference>
<dbReference type="GO" id="GO:0006357">
    <property type="term" value="P:regulation of transcription by RNA polymerase II"/>
    <property type="evidence" value="ECO:0007669"/>
    <property type="project" value="InterPro"/>
</dbReference>
<evidence type="ECO:0000256" key="4">
    <source>
        <dbReference type="ARBA" id="ARBA00023015"/>
    </source>
</evidence>
<keyword evidence="6" id="KW-0804">Transcription</keyword>
<dbReference type="InParanoid" id="A8NTJ1"/>
<comment type="subcellular location">
    <subcellularLocation>
        <location evidence="1">Nucleus</location>
    </subcellularLocation>
</comment>
<organism evidence="10 11">
    <name type="scientific">Coprinopsis cinerea (strain Okayama-7 / 130 / ATCC MYA-4618 / FGSC 9003)</name>
    <name type="common">Inky cap fungus</name>
    <name type="synonym">Hormographiella aspergillata</name>
    <dbReference type="NCBI Taxonomy" id="240176"/>
    <lineage>
        <taxon>Eukaryota</taxon>
        <taxon>Fungi</taxon>
        <taxon>Dikarya</taxon>
        <taxon>Basidiomycota</taxon>
        <taxon>Agaricomycotina</taxon>
        <taxon>Agaricomycetes</taxon>
        <taxon>Agaricomycetidae</taxon>
        <taxon>Agaricales</taxon>
        <taxon>Agaricineae</taxon>
        <taxon>Psathyrellaceae</taxon>
        <taxon>Coprinopsis</taxon>
    </lineage>
</organism>
<evidence type="ECO:0000313" key="11">
    <source>
        <dbReference type="Proteomes" id="UP000001861"/>
    </source>
</evidence>
<dbReference type="AlphaFoldDB" id="A8NTJ1"/>
<comment type="caution">
    <text evidence="10">The sequence shown here is derived from an EMBL/GenBank/DDBJ whole genome shotgun (WGS) entry which is preliminary data.</text>
</comment>
<feature type="compositionally biased region" description="Pro residues" evidence="9">
    <location>
        <begin position="286"/>
        <end position="298"/>
    </location>
</feature>
<dbReference type="GeneID" id="6012783"/>
<evidence type="ECO:0000256" key="6">
    <source>
        <dbReference type="ARBA" id="ARBA00023163"/>
    </source>
</evidence>
<reference evidence="10 11" key="1">
    <citation type="journal article" date="2010" name="Proc. Natl. Acad. Sci. U.S.A.">
        <title>Insights into evolution of multicellular fungi from the assembled chromosomes of the mushroom Coprinopsis cinerea (Coprinus cinereus).</title>
        <authorList>
            <person name="Stajich J.E."/>
            <person name="Wilke S.K."/>
            <person name="Ahren D."/>
            <person name="Au C.H."/>
            <person name="Birren B.W."/>
            <person name="Borodovsky M."/>
            <person name="Burns C."/>
            <person name="Canback B."/>
            <person name="Casselton L.A."/>
            <person name="Cheng C.K."/>
            <person name="Deng J."/>
            <person name="Dietrich F.S."/>
            <person name="Fargo D.C."/>
            <person name="Farman M.L."/>
            <person name="Gathman A.C."/>
            <person name="Goldberg J."/>
            <person name="Guigo R."/>
            <person name="Hoegger P.J."/>
            <person name="Hooker J.B."/>
            <person name="Huggins A."/>
            <person name="James T.Y."/>
            <person name="Kamada T."/>
            <person name="Kilaru S."/>
            <person name="Kodira C."/>
            <person name="Kues U."/>
            <person name="Kupfer D."/>
            <person name="Kwan H.S."/>
            <person name="Lomsadze A."/>
            <person name="Li W."/>
            <person name="Lilly W.W."/>
            <person name="Ma L.J."/>
            <person name="Mackey A.J."/>
            <person name="Manning G."/>
            <person name="Martin F."/>
            <person name="Muraguchi H."/>
            <person name="Natvig D.O."/>
            <person name="Palmerini H."/>
            <person name="Ramesh M.A."/>
            <person name="Rehmeyer C.J."/>
            <person name="Roe B.A."/>
            <person name="Shenoy N."/>
            <person name="Stanke M."/>
            <person name="Ter-Hovhannisyan V."/>
            <person name="Tunlid A."/>
            <person name="Velagapudi R."/>
            <person name="Vision T.J."/>
            <person name="Zeng Q."/>
            <person name="Zolan M.E."/>
            <person name="Pukkila P.J."/>
        </authorList>
    </citation>
    <scope>NUCLEOTIDE SEQUENCE [LARGE SCALE GENOMIC DNA]</scope>
    <source>
        <strain evidence="11">Okayama-7 / 130 / ATCC MYA-4618 / FGSC 9003</strain>
    </source>
</reference>
<dbReference type="HOGENOM" id="CLU_038730_0_0_1"/>
<dbReference type="VEuPathDB" id="FungiDB:CC1G_06327"/>
<keyword evidence="11" id="KW-1185">Reference proteome</keyword>
<feature type="compositionally biased region" description="Gly residues" evidence="9">
    <location>
        <begin position="72"/>
        <end position="86"/>
    </location>
</feature>